<dbReference type="NCBIfam" id="TIGR03592">
    <property type="entry name" value="yidC_oxa1_cterm"/>
    <property type="match status" value="1"/>
</dbReference>
<feature type="domain" description="Membrane insertase YidC/Oxa/ALB C-terminal" evidence="16">
    <location>
        <begin position="518"/>
        <end position="732"/>
    </location>
</feature>
<dbReference type="EMBL" id="CP042425">
    <property type="protein sequence ID" value="QEL16942.1"/>
    <property type="molecule type" value="Genomic_DNA"/>
</dbReference>
<feature type="compositionally biased region" description="Basic and acidic residues" evidence="14">
    <location>
        <begin position="752"/>
        <end position="773"/>
    </location>
</feature>
<comment type="subcellular location">
    <subcellularLocation>
        <location evidence="1">Cell membrane</location>
        <topology evidence="1">Multi-pass membrane protein</topology>
    </subcellularLocation>
    <subcellularLocation>
        <location evidence="13">Membrane</location>
        <topology evidence="13">Multi-pass membrane protein</topology>
    </subcellularLocation>
</comment>
<evidence type="ECO:0000256" key="1">
    <source>
        <dbReference type="ARBA" id="ARBA00004651"/>
    </source>
</evidence>
<keyword evidence="5" id="KW-1003">Cell membrane</keyword>
<feature type="transmembrane region" description="Helical" evidence="15">
    <location>
        <begin position="6"/>
        <end position="26"/>
    </location>
</feature>
<feature type="transmembrane region" description="Helical" evidence="15">
    <location>
        <begin position="595"/>
        <end position="617"/>
    </location>
</feature>
<feature type="transmembrane region" description="Helical" evidence="15">
    <location>
        <begin position="699"/>
        <end position="728"/>
    </location>
</feature>
<evidence type="ECO:0000256" key="5">
    <source>
        <dbReference type="ARBA" id="ARBA00022475"/>
    </source>
</evidence>
<keyword evidence="18" id="KW-1185">Reference proteome</keyword>
<keyword evidence="8 15" id="KW-1133">Transmembrane helix</keyword>
<feature type="region of interest" description="Disordered" evidence="14">
    <location>
        <begin position="752"/>
        <end position="833"/>
    </location>
</feature>
<accession>A0A5C1AGS1</accession>
<dbReference type="InterPro" id="IPR038221">
    <property type="entry name" value="YidC_periplasmic_sf"/>
</dbReference>
<feature type="transmembrane region" description="Helical" evidence="15">
    <location>
        <begin position="656"/>
        <end position="676"/>
    </location>
</feature>
<evidence type="ECO:0000256" key="6">
    <source>
        <dbReference type="ARBA" id="ARBA00022692"/>
    </source>
</evidence>
<evidence type="ECO:0000256" key="14">
    <source>
        <dbReference type="SAM" id="MobiDB-lite"/>
    </source>
</evidence>
<evidence type="ECO:0000313" key="17">
    <source>
        <dbReference type="EMBL" id="QEL16942.1"/>
    </source>
</evidence>
<dbReference type="PANTHER" id="PTHR12428">
    <property type="entry name" value="OXA1"/>
    <property type="match status" value="1"/>
</dbReference>
<evidence type="ECO:0000256" key="4">
    <source>
        <dbReference type="ARBA" id="ARBA00022448"/>
    </source>
</evidence>
<keyword evidence="10" id="KW-0143">Chaperone</keyword>
<evidence type="ECO:0000256" key="8">
    <source>
        <dbReference type="ARBA" id="ARBA00022989"/>
    </source>
</evidence>
<reference evidence="18" key="1">
    <citation type="submission" date="2019-08" db="EMBL/GenBank/DDBJ databases">
        <title>Limnoglobus roseus gen. nov., sp. nov., a novel freshwater planctomycete with a giant genome from the family Gemmataceae.</title>
        <authorList>
            <person name="Kulichevskaya I.S."/>
            <person name="Naumoff D.G."/>
            <person name="Miroshnikov K."/>
            <person name="Ivanova A."/>
            <person name="Philippov D.A."/>
            <person name="Hakobyan A."/>
            <person name="Rijpstra I.C."/>
            <person name="Sinninghe Damste J.S."/>
            <person name="Liesack W."/>
            <person name="Dedysh S.N."/>
        </authorList>
    </citation>
    <scope>NUCLEOTIDE SEQUENCE [LARGE SCALE GENOMIC DNA]</scope>
    <source>
        <strain evidence="18">PX52</strain>
    </source>
</reference>
<dbReference type="InterPro" id="IPR028055">
    <property type="entry name" value="YidC/Oxa/ALB_C"/>
</dbReference>
<evidence type="ECO:0000256" key="9">
    <source>
        <dbReference type="ARBA" id="ARBA00023136"/>
    </source>
</evidence>
<feature type="region of interest" description="Disordered" evidence="14">
    <location>
        <begin position="386"/>
        <end position="405"/>
    </location>
</feature>
<evidence type="ECO:0000256" key="2">
    <source>
        <dbReference type="ARBA" id="ARBA00010527"/>
    </source>
</evidence>
<dbReference type="PANTHER" id="PTHR12428:SF65">
    <property type="entry name" value="CYTOCHROME C OXIDASE ASSEMBLY PROTEIN COX18, MITOCHONDRIAL"/>
    <property type="match status" value="1"/>
</dbReference>
<dbReference type="Pfam" id="PF02096">
    <property type="entry name" value="60KD_IMP"/>
    <property type="match status" value="1"/>
</dbReference>
<keyword evidence="6 13" id="KW-0812">Transmembrane</keyword>
<comment type="similarity">
    <text evidence="2">Belongs to the OXA1/ALB3/YidC family. Type 1 subfamily.</text>
</comment>
<dbReference type="AlphaFoldDB" id="A0A5C1AGS1"/>
<evidence type="ECO:0000313" key="18">
    <source>
        <dbReference type="Proteomes" id="UP000324974"/>
    </source>
</evidence>
<dbReference type="OrthoDB" id="9780552at2"/>
<dbReference type="GO" id="GO:0051205">
    <property type="term" value="P:protein insertion into membrane"/>
    <property type="evidence" value="ECO:0007669"/>
    <property type="project" value="TreeGrafter"/>
</dbReference>
<dbReference type="RefSeq" id="WP_149111607.1">
    <property type="nucleotide sequence ID" value="NZ_CP042425.1"/>
</dbReference>
<evidence type="ECO:0000256" key="15">
    <source>
        <dbReference type="SAM" id="Phobius"/>
    </source>
</evidence>
<evidence type="ECO:0000256" key="10">
    <source>
        <dbReference type="ARBA" id="ARBA00023186"/>
    </source>
</evidence>
<organism evidence="17 18">
    <name type="scientific">Limnoglobus roseus</name>
    <dbReference type="NCBI Taxonomy" id="2598579"/>
    <lineage>
        <taxon>Bacteria</taxon>
        <taxon>Pseudomonadati</taxon>
        <taxon>Planctomycetota</taxon>
        <taxon>Planctomycetia</taxon>
        <taxon>Gemmatales</taxon>
        <taxon>Gemmataceae</taxon>
        <taxon>Limnoglobus</taxon>
    </lineage>
</organism>
<dbReference type="InterPro" id="IPR047196">
    <property type="entry name" value="YidC_ALB_C"/>
</dbReference>
<evidence type="ECO:0000256" key="3">
    <source>
        <dbReference type="ARBA" id="ARBA00015325"/>
    </source>
</evidence>
<evidence type="ECO:0000256" key="11">
    <source>
        <dbReference type="ARBA" id="ARBA00033245"/>
    </source>
</evidence>
<gene>
    <name evidence="17" type="primary">yidC</name>
    <name evidence="17" type="ORF">PX52LOC_03918</name>
</gene>
<evidence type="ECO:0000256" key="12">
    <source>
        <dbReference type="ARBA" id="ARBA00033342"/>
    </source>
</evidence>
<evidence type="ECO:0000259" key="16">
    <source>
        <dbReference type="Pfam" id="PF02096"/>
    </source>
</evidence>
<dbReference type="Gene3D" id="2.70.98.90">
    <property type="match status" value="1"/>
</dbReference>
<evidence type="ECO:0000256" key="7">
    <source>
        <dbReference type="ARBA" id="ARBA00022927"/>
    </source>
</evidence>
<keyword evidence="9 15" id="KW-0472">Membrane</keyword>
<dbReference type="InterPro" id="IPR001708">
    <property type="entry name" value="YidC/ALB3/OXA1/COX18"/>
</dbReference>
<name>A0A5C1AGS1_9BACT</name>
<dbReference type="KEGG" id="lrs:PX52LOC_03918"/>
<dbReference type="PRINTS" id="PR01900">
    <property type="entry name" value="YIDCPROTEIN"/>
</dbReference>
<keyword evidence="4" id="KW-0813">Transport</keyword>
<dbReference type="GO" id="GO:0005886">
    <property type="term" value="C:plasma membrane"/>
    <property type="evidence" value="ECO:0007669"/>
    <property type="project" value="UniProtKB-SubCell"/>
</dbReference>
<sequence>MQNNGLSNIVRFLVVMAAFMAAWYYLYPKRNQQPDEADAPKLPNITREQAAAVASPAILGGKPFNDLLPGRLPKPVEPPKPAVAAPSAPTEPQAFIALGDDSFALKVLLTNHGAGVQQLILTKFEEANRRGTKVIDDKGKARPLFLIPGLVRTQFLYIADDSEPFELPSNLTAADFAAGKKPGKLPATDRLSAPSYTLLHYPAKDDPLRPVDKDGKIRPEDDRIPLATLAERDWKIASVKQPADGPWEVVFETDLPAPYYLKLRKTFSLDRTDYDFKMKVDIVGAEGRLKGAGKFRYQIAGAVGMPIEGEWYTTSFRTAYTGWLDGNGTPRREIDDASNIHYRHGGDVLEKPGRFTFAAEGTQYFASALAIDDDVTVNDQPWEYVRPTRELHPDTNESPEKQRQSYEQERYFLFDITTRAVTKVFDPAKDEQLSHAYAVYNGPMKVRLLSQLKGDRAVPQETVDRYVSKYHLDTLTDYHSPTWFGRRLDGIGWTSLIIFTTNTMHWLLGVLHGLVGSWGFAIMLVTVCVRLCLFIPSRRQQTINAHMSARILALKPQLDKLQEKYKDDFLAHAQAKKQLFAQAGINQFSQMGGCVLLLLQMPILMGLYFCLQESVFFRLEPFLWFPNLAAPDMTIPWTESIPMVSTPWSRFGSLNFLYLGPFFNILPLFAVVLFYVQQRLTMPPPTDDIQAQQQQIMKYMLVFTALFFFKVAAGLCVYFIVGGLWAILERRLVPKPDITKAQAVAVGAHVEKALPGRDRDSGGNGTDEPKTQDAKPAGFWGRMKVALEEAQRQAETQRQIRNDKPNGAGGEAQPPRASAAERAQERKNKKKRK</sequence>
<evidence type="ECO:0000256" key="13">
    <source>
        <dbReference type="RuleBase" id="RU003945"/>
    </source>
</evidence>
<protein>
    <recommendedName>
        <fullName evidence="3">Membrane protein insertase YidC</fullName>
    </recommendedName>
    <alternativeName>
        <fullName evidence="12">Foldase YidC</fullName>
    </alternativeName>
    <alternativeName>
        <fullName evidence="11">Membrane integrase YidC</fullName>
    </alternativeName>
</protein>
<dbReference type="GO" id="GO:0015031">
    <property type="term" value="P:protein transport"/>
    <property type="evidence" value="ECO:0007669"/>
    <property type="project" value="UniProtKB-KW"/>
</dbReference>
<feature type="transmembrane region" description="Helical" evidence="15">
    <location>
        <begin position="514"/>
        <end position="533"/>
    </location>
</feature>
<proteinExistence type="inferred from homology"/>
<dbReference type="CDD" id="cd20070">
    <property type="entry name" value="5TM_YidC_Alb3"/>
    <property type="match status" value="1"/>
</dbReference>
<dbReference type="GO" id="GO:0032977">
    <property type="term" value="F:membrane insertase activity"/>
    <property type="evidence" value="ECO:0007669"/>
    <property type="project" value="InterPro"/>
</dbReference>
<dbReference type="Proteomes" id="UP000324974">
    <property type="component" value="Chromosome"/>
</dbReference>
<keyword evidence="7" id="KW-0653">Protein transport</keyword>